<dbReference type="Proteomes" id="UP000659697">
    <property type="component" value="Unassembled WGS sequence"/>
</dbReference>
<feature type="coiled-coil region" evidence="1">
    <location>
        <begin position="124"/>
        <end position="151"/>
    </location>
</feature>
<sequence length="207" mass="23137">MQKTHITLALGILLALSGCATLDQAGCLTADWRTLGFEDGLKGRNESHIRHYRQDCAKHGVTPDLDSYRAGHYEGSVQFCTAKNGFLQGMENLTYQNSCPAEFTDAFMLGYRDGQSVYQARSTLDNARVELRQLTSDITDLEKQISALNEKLVADGLSREQRVSIRDELAKSNEALGKAKLTRDELTAAIIVFQRELDRLNAYAPRY</sequence>
<evidence type="ECO:0000256" key="1">
    <source>
        <dbReference type="SAM" id="Coils"/>
    </source>
</evidence>
<feature type="chain" id="PRO_5045283773" description="DUF2799 domain-containing protein" evidence="2">
    <location>
        <begin position="26"/>
        <end position="207"/>
    </location>
</feature>
<evidence type="ECO:0000313" key="3">
    <source>
        <dbReference type="EMBL" id="GHG60129.1"/>
    </source>
</evidence>
<keyword evidence="1" id="KW-0175">Coiled coil</keyword>
<protein>
    <recommendedName>
        <fullName evidence="5">DUF2799 domain-containing protein</fullName>
    </recommendedName>
</protein>
<dbReference type="EMBL" id="BNAO01000001">
    <property type="protein sequence ID" value="GHG60129.1"/>
    <property type="molecule type" value="Genomic_DNA"/>
</dbReference>
<gene>
    <name evidence="3" type="ORF">GCM10010919_03310</name>
</gene>
<evidence type="ECO:0000313" key="4">
    <source>
        <dbReference type="Proteomes" id="UP000659697"/>
    </source>
</evidence>
<comment type="caution">
    <text evidence="3">The sequence shown here is derived from an EMBL/GenBank/DDBJ whole genome shotgun (WGS) entry which is preliminary data.</text>
</comment>
<name>A0ABQ3KXW4_9ALTE</name>
<accession>A0ABQ3KXW4</accession>
<feature type="signal peptide" evidence="2">
    <location>
        <begin position="1"/>
        <end position="25"/>
    </location>
</feature>
<dbReference type="InterPro" id="IPR021242">
    <property type="entry name" value="DUF2799"/>
</dbReference>
<keyword evidence="2" id="KW-0732">Signal</keyword>
<proteinExistence type="predicted"/>
<dbReference type="PROSITE" id="PS51257">
    <property type="entry name" value="PROKAR_LIPOPROTEIN"/>
    <property type="match status" value="1"/>
</dbReference>
<keyword evidence="4" id="KW-1185">Reference proteome</keyword>
<evidence type="ECO:0008006" key="5">
    <source>
        <dbReference type="Google" id="ProtNLM"/>
    </source>
</evidence>
<dbReference type="RefSeq" id="WP_189429465.1">
    <property type="nucleotide sequence ID" value="NZ_BNAO01000001.1"/>
</dbReference>
<evidence type="ECO:0000256" key="2">
    <source>
        <dbReference type="SAM" id="SignalP"/>
    </source>
</evidence>
<dbReference type="Pfam" id="PF10973">
    <property type="entry name" value="DUF2799"/>
    <property type="match status" value="1"/>
</dbReference>
<organism evidence="3 4">
    <name type="scientific">Alishewanella longhuensis</name>
    <dbReference type="NCBI Taxonomy" id="1091037"/>
    <lineage>
        <taxon>Bacteria</taxon>
        <taxon>Pseudomonadati</taxon>
        <taxon>Pseudomonadota</taxon>
        <taxon>Gammaproteobacteria</taxon>
        <taxon>Alteromonadales</taxon>
        <taxon>Alteromonadaceae</taxon>
        <taxon>Alishewanella</taxon>
    </lineage>
</organism>
<reference evidence="4" key="1">
    <citation type="journal article" date="2019" name="Int. J. Syst. Evol. Microbiol.">
        <title>The Global Catalogue of Microorganisms (GCM) 10K type strain sequencing project: providing services to taxonomists for standard genome sequencing and annotation.</title>
        <authorList>
            <consortium name="The Broad Institute Genomics Platform"/>
            <consortium name="The Broad Institute Genome Sequencing Center for Infectious Disease"/>
            <person name="Wu L."/>
            <person name="Ma J."/>
        </authorList>
    </citation>
    <scope>NUCLEOTIDE SEQUENCE [LARGE SCALE GENOMIC DNA]</scope>
    <source>
        <strain evidence="4">CGMCC 1.7003</strain>
    </source>
</reference>